<keyword evidence="1" id="KW-0472">Membrane</keyword>
<dbReference type="Proteomes" id="UP001385389">
    <property type="component" value="Chromosome"/>
</dbReference>
<evidence type="ECO:0000259" key="2">
    <source>
        <dbReference type="Pfam" id="PF07885"/>
    </source>
</evidence>
<evidence type="ECO:0000256" key="1">
    <source>
        <dbReference type="SAM" id="Phobius"/>
    </source>
</evidence>
<protein>
    <submittedName>
        <fullName evidence="3">Ion channel</fullName>
    </submittedName>
</protein>
<feature type="transmembrane region" description="Helical" evidence="1">
    <location>
        <begin position="197"/>
        <end position="215"/>
    </location>
</feature>
<feature type="transmembrane region" description="Helical" evidence="1">
    <location>
        <begin position="12"/>
        <end position="31"/>
    </location>
</feature>
<dbReference type="EMBL" id="CP146609">
    <property type="protein sequence ID" value="WWX22645.1"/>
    <property type="molecule type" value="Genomic_DNA"/>
</dbReference>
<feature type="domain" description="Potassium channel" evidence="2">
    <location>
        <begin position="193"/>
        <end position="244"/>
    </location>
</feature>
<reference evidence="3 4" key="1">
    <citation type="submission" date="2024-03" db="EMBL/GenBank/DDBJ databases">
        <title>Phenotype and Genome Characterization of a Sulfate-Reducing Bacterium Pseudodesulfovibrio sp. strain 5S69, isolated from Petroleum Reservoir in Tatarstan (Russia).</title>
        <authorList>
            <person name="Bidzhieva S.K."/>
            <person name="Kadnikov V."/>
            <person name="Tourova T.P."/>
            <person name="Samigullina S.R."/>
            <person name="Sokolova D.S."/>
            <person name="Poltaraus A.B."/>
            <person name="Avtukh A.N."/>
            <person name="Tereshina V.M."/>
            <person name="Mardanov A.V."/>
            <person name="Nazina T.N."/>
        </authorList>
    </citation>
    <scope>NUCLEOTIDE SEQUENCE [LARGE SCALE GENOMIC DNA]</scope>
    <source>
        <strain evidence="3 4">5S69</strain>
    </source>
</reference>
<gene>
    <name evidence="3" type="ORF">V8V93_00265</name>
</gene>
<accession>A0ABZ2IVD7</accession>
<feature type="transmembrane region" description="Helical" evidence="1">
    <location>
        <begin position="156"/>
        <end position="177"/>
    </location>
</feature>
<proteinExistence type="predicted"/>
<feature type="transmembrane region" description="Helical" evidence="1">
    <location>
        <begin position="51"/>
        <end position="68"/>
    </location>
</feature>
<feature type="transmembrane region" description="Helical" evidence="1">
    <location>
        <begin position="89"/>
        <end position="108"/>
    </location>
</feature>
<organism evidence="3 4">
    <name type="scientific">Pseudodesulfovibrio methanolicus</name>
    <dbReference type="NCBI Taxonomy" id="3126690"/>
    <lineage>
        <taxon>Bacteria</taxon>
        <taxon>Pseudomonadati</taxon>
        <taxon>Thermodesulfobacteriota</taxon>
        <taxon>Desulfovibrionia</taxon>
        <taxon>Desulfovibrionales</taxon>
        <taxon>Desulfovibrionaceae</taxon>
    </lineage>
</organism>
<keyword evidence="4" id="KW-1185">Reference proteome</keyword>
<feature type="transmembrane region" description="Helical" evidence="1">
    <location>
        <begin position="114"/>
        <end position="136"/>
    </location>
</feature>
<name>A0ABZ2IVD7_9BACT</name>
<dbReference type="RefSeq" id="WP_338668340.1">
    <property type="nucleotide sequence ID" value="NZ_CP146609.1"/>
</dbReference>
<dbReference type="SUPFAM" id="SSF81324">
    <property type="entry name" value="Voltage-gated potassium channels"/>
    <property type="match status" value="1"/>
</dbReference>
<dbReference type="InterPro" id="IPR013099">
    <property type="entry name" value="K_chnl_dom"/>
</dbReference>
<dbReference type="Pfam" id="PF07885">
    <property type="entry name" value="Ion_trans_2"/>
    <property type="match status" value="1"/>
</dbReference>
<evidence type="ECO:0000313" key="3">
    <source>
        <dbReference type="EMBL" id="WWX22645.1"/>
    </source>
</evidence>
<sequence>MTHHREPLFVQVWLTHFVPCFFAGAVLLLTAGRLPLPRLLPDGAAADPLRSALNGAAVALITLLYHRWRNRRIQRYWPDAVAIYTGIRLRRAVLVGFLAGAADILLTLNEWGVLFLAALILSVLGWNLRAFALRALTLLRPHGRITWADVNELLRIYLATLIGFTLVNAALDGLHVLAGNPPPFNFMAGGGEPFLNALYYTVVTMTTLGFGDIVPRTWDGKVLLIIQSLLSYFMFAIMVGIITRGVTGAGGRDKD</sequence>
<keyword evidence="1" id="KW-0812">Transmembrane</keyword>
<feature type="transmembrane region" description="Helical" evidence="1">
    <location>
        <begin position="222"/>
        <end position="242"/>
    </location>
</feature>
<dbReference type="Gene3D" id="1.10.287.70">
    <property type="match status" value="1"/>
</dbReference>
<keyword evidence="1" id="KW-1133">Transmembrane helix</keyword>
<evidence type="ECO:0000313" key="4">
    <source>
        <dbReference type="Proteomes" id="UP001385389"/>
    </source>
</evidence>